<keyword evidence="1 2" id="KW-0344">Guanine-nucleotide releasing factor</keyword>
<keyword evidence="6" id="KW-1185">Reference proteome</keyword>
<dbReference type="GO" id="GO:0007265">
    <property type="term" value="P:Ras protein signal transduction"/>
    <property type="evidence" value="ECO:0007669"/>
    <property type="project" value="TreeGrafter"/>
</dbReference>
<feature type="domain" description="Ras-GEF" evidence="4">
    <location>
        <begin position="116"/>
        <end position="361"/>
    </location>
</feature>
<feature type="coiled-coil region" evidence="3">
    <location>
        <begin position="26"/>
        <end position="88"/>
    </location>
</feature>
<dbReference type="OrthoDB" id="10254377at2759"/>
<evidence type="ECO:0000256" key="3">
    <source>
        <dbReference type="SAM" id="Coils"/>
    </source>
</evidence>
<dbReference type="Gene3D" id="1.10.840.10">
    <property type="entry name" value="Ras guanine-nucleotide exchange factors catalytic domain"/>
    <property type="match status" value="1"/>
</dbReference>
<dbReference type="AlphaFoldDB" id="L8H736"/>
<evidence type="ECO:0000259" key="4">
    <source>
        <dbReference type="PROSITE" id="PS50009"/>
    </source>
</evidence>
<reference evidence="5 6" key="1">
    <citation type="journal article" date="2013" name="Genome Biol.">
        <title>Genome of Acanthamoeba castellanii highlights extensive lateral gene transfer and early evolution of tyrosine kinase signaling.</title>
        <authorList>
            <person name="Clarke M."/>
            <person name="Lohan A.J."/>
            <person name="Liu B."/>
            <person name="Lagkouvardos I."/>
            <person name="Roy S."/>
            <person name="Zafar N."/>
            <person name="Bertelli C."/>
            <person name="Schilde C."/>
            <person name="Kianianmomeni A."/>
            <person name="Burglin T.R."/>
            <person name="Frech C."/>
            <person name="Turcotte B."/>
            <person name="Kopec K.O."/>
            <person name="Synnott J.M."/>
            <person name="Choo C."/>
            <person name="Paponov I."/>
            <person name="Finkler A."/>
            <person name="Soon Heng Tan C."/>
            <person name="Hutchins A.P."/>
            <person name="Weinmeier T."/>
            <person name="Rattei T."/>
            <person name="Chu J.S."/>
            <person name="Gimenez G."/>
            <person name="Irimia M."/>
            <person name="Rigden D.J."/>
            <person name="Fitzpatrick D.A."/>
            <person name="Lorenzo-Morales J."/>
            <person name="Bateman A."/>
            <person name="Chiu C.H."/>
            <person name="Tang P."/>
            <person name="Hegemann P."/>
            <person name="Fromm H."/>
            <person name="Raoult D."/>
            <person name="Greub G."/>
            <person name="Miranda-Saavedra D."/>
            <person name="Chen N."/>
            <person name="Nash P."/>
            <person name="Ginger M.L."/>
            <person name="Horn M."/>
            <person name="Schaap P."/>
            <person name="Caler L."/>
            <person name="Loftus B."/>
        </authorList>
    </citation>
    <scope>NUCLEOTIDE SEQUENCE [LARGE SCALE GENOMIC DNA]</scope>
    <source>
        <strain evidence="5 6">Neff</strain>
    </source>
</reference>
<gene>
    <name evidence="5" type="ORF">ACA1_052210</name>
</gene>
<organism evidence="5 6">
    <name type="scientific">Acanthamoeba castellanii (strain ATCC 30010 / Neff)</name>
    <dbReference type="NCBI Taxonomy" id="1257118"/>
    <lineage>
        <taxon>Eukaryota</taxon>
        <taxon>Amoebozoa</taxon>
        <taxon>Discosea</taxon>
        <taxon>Longamoebia</taxon>
        <taxon>Centramoebida</taxon>
        <taxon>Acanthamoebidae</taxon>
        <taxon>Acanthamoeba</taxon>
    </lineage>
</organism>
<dbReference type="SMART" id="SM00147">
    <property type="entry name" value="RasGEF"/>
    <property type="match status" value="1"/>
</dbReference>
<dbReference type="EMBL" id="KB007909">
    <property type="protein sequence ID" value="ELR20533.1"/>
    <property type="molecule type" value="Genomic_DNA"/>
</dbReference>
<protein>
    <submittedName>
        <fullName evidence="5">RasGEF domain containing protein</fullName>
    </submittedName>
</protein>
<dbReference type="PROSITE" id="PS50009">
    <property type="entry name" value="RASGEF_CAT"/>
    <property type="match status" value="1"/>
</dbReference>
<dbReference type="InterPro" id="IPR001895">
    <property type="entry name" value="RASGEF_cat_dom"/>
</dbReference>
<dbReference type="Pfam" id="PF00617">
    <property type="entry name" value="RasGEF"/>
    <property type="match status" value="1"/>
</dbReference>
<keyword evidence="3" id="KW-0175">Coiled coil</keyword>
<dbReference type="VEuPathDB" id="AmoebaDB:ACA1_052210"/>
<dbReference type="PANTHER" id="PTHR23113">
    <property type="entry name" value="GUANINE NUCLEOTIDE EXCHANGE FACTOR"/>
    <property type="match status" value="1"/>
</dbReference>
<accession>L8H736</accession>
<sequence length="363" mass="41405">MTEWADRFPLTFANDKQLTTKFENWVDELKKQRDAEKKEKRSKDRATVASKIDFAPFFAAAAKLKAYVENLESDLKAEEEAEAKAAAVAAEVKPEEEAKEAEEEMGTAAPVLKELSAKELAQQLTLADFKTFSRISPSEYFHQNWVKHKENARNLSAMIRWFNEVSLWVMTQIVTGAEVKDRAKTISKFVNAAKEMRALNNYNGIMLLLSALNNSSIRRLTAEWESVGPKAQLALDTLYELLNPDENFANMRTTLSLCTPPVIPFMGFYLTQVTYIDENDDTRDGMVNFNKMMMLGKVMLELNRYQNATYPFKPLPQVQSYFLDRKPTERKKGGGSTNSLGRMRWMDEKGVYDKSLVIKPRGS</sequence>
<dbReference type="RefSeq" id="XP_004343936.1">
    <property type="nucleotide sequence ID" value="XM_004343886.1"/>
</dbReference>
<evidence type="ECO:0000256" key="1">
    <source>
        <dbReference type="ARBA" id="ARBA00022658"/>
    </source>
</evidence>
<name>L8H736_ACACF</name>
<evidence type="ECO:0000313" key="6">
    <source>
        <dbReference type="Proteomes" id="UP000011083"/>
    </source>
</evidence>
<evidence type="ECO:0000313" key="5">
    <source>
        <dbReference type="EMBL" id="ELR20533.1"/>
    </source>
</evidence>
<dbReference type="InterPro" id="IPR023578">
    <property type="entry name" value="Ras_GEF_dom_sf"/>
</dbReference>
<dbReference type="GeneID" id="14921395"/>
<dbReference type="Proteomes" id="UP000011083">
    <property type="component" value="Unassembled WGS sequence"/>
</dbReference>
<dbReference type="KEGG" id="acan:ACA1_052210"/>
<dbReference type="SUPFAM" id="SSF48366">
    <property type="entry name" value="Ras GEF"/>
    <property type="match status" value="1"/>
</dbReference>
<dbReference type="InterPro" id="IPR008937">
    <property type="entry name" value="Ras-like_GEF"/>
</dbReference>
<dbReference type="STRING" id="1257118.L8H736"/>
<evidence type="ECO:0000256" key="2">
    <source>
        <dbReference type="PROSITE-ProRule" id="PRU00168"/>
    </source>
</evidence>
<dbReference type="CDD" id="cd00155">
    <property type="entry name" value="RasGEF"/>
    <property type="match status" value="1"/>
</dbReference>
<dbReference type="GO" id="GO:0005886">
    <property type="term" value="C:plasma membrane"/>
    <property type="evidence" value="ECO:0007669"/>
    <property type="project" value="TreeGrafter"/>
</dbReference>
<dbReference type="InterPro" id="IPR036964">
    <property type="entry name" value="RASGEF_cat_dom_sf"/>
</dbReference>
<dbReference type="GO" id="GO:0005085">
    <property type="term" value="F:guanyl-nucleotide exchange factor activity"/>
    <property type="evidence" value="ECO:0007669"/>
    <property type="project" value="UniProtKB-KW"/>
</dbReference>
<dbReference type="PANTHER" id="PTHR23113:SF99">
    <property type="entry name" value="RASGEF DOMAIN-CONTAINING PROTEIN"/>
    <property type="match status" value="1"/>
</dbReference>
<proteinExistence type="predicted"/>